<dbReference type="AlphaFoldDB" id="A0A8S9G2C7"/>
<comment type="caution">
    <text evidence="2">The sequence shown here is derived from an EMBL/GenBank/DDBJ whole genome shotgun (WGS) entry which is preliminary data.</text>
</comment>
<keyword evidence="1" id="KW-1133">Transmembrane helix</keyword>
<organism evidence="2 3">
    <name type="scientific">Brassica cretica</name>
    <name type="common">Mustard</name>
    <dbReference type="NCBI Taxonomy" id="69181"/>
    <lineage>
        <taxon>Eukaryota</taxon>
        <taxon>Viridiplantae</taxon>
        <taxon>Streptophyta</taxon>
        <taxon>Embryophyta</taxon>
        <taxon>Tracheophyta</taxon>
        <taxon>Spermatophyta</taxon>
        <taxon>Magnoliopsida</taxon>
        <taxon>eudicotyledons</taxon>
        <taxon>Gunneridae</taxon>
        <taxon>Pentapetalae</taxon>
        <taxon>rosids</taxon>
        <taxon>malvids</taxon>
        <taxon>Brassicales</taxon>
        <taxon>Brassicaceae</taxon>
        <taxon>Brassiceae</taxon>
        <taxon>Brassica</taxon>
    </lineage>
</organism>
<feature type="transmembrane region" description="Helical" evidence="1">
    <location>
        <begin position="149"/>
        <end position="178"/>
    </location>
</feature>
<evidence type="ECO:0000313" key="3">
    <source>
        <dbReference type="Proteomes" id="UP000712281"/>
    </source>
</evidence>
<proteinExistence type="predicted"/>
<reference evidence="2" key="1">
    <citation type="submission" date="2019-12" db="EMBL/GenBank/DDBJ databases">
        <title>Genome sequencing and annotation of Brassica cretica.</title>
        <authorList>
            <person name="Studholme D.J."/>
            <person name="Sarris P.F."/>
        </authorList>
    </citation>
    <scope>NUCLEOTIDE SEQUENCE</scope>
    <source>
        <strain evidence="2">PFS-001/15</strain>
        <tissue evidence="2">Leaf</tissue>
    </source>
</reference>
<gene>
    <name evidence="2" type="ORF">F2Q68_00019187</name>
</gene>
<evidence type="ECO:0000256" key="1">
    <source>
        <dbReference type="SAM" id="Phobius"/>
    </source>
</evidence>
<accession>A0A8S9G2C7</accession>
<sequence length="342" mass="40465">MISLKSLSSTWYQIKRCVLSSLRLSVSCGLRVMSSWAIRFLCIHWFIRRLWSLNQICDEFIFSLIGEAIFSIIAECDLPTNKTWWFCVVDVFMWLAKHNGFTPPKNFMRRMQVLWNKKRNLKPPWPWGRMQTSCSFTMVTPLLQRNMFYLIYGVMKATLVFSFIKIVTLVNQILFYVLRTTRGPRDCLYEDMERKTMKLRTYQCQFEELCMVWIWNTTKHVISCSGSVWNGQRCNRWILPPDLLSDKRRWITMDDSRTQDHIRPRTTIEKLANQSILQSELGSIVLLFFYYHVQLKNVLVVSCSATFVRPFNPSSSPLEFISNPYRSSDPFIGRITILLDVF</sequence>
<name>A0A8S9G2C7_BRACR</name>
<dbReference type="EMBL" id="QGKW02002228">
    <property type="protein sequence ID" value="KAF2538358.1"/>
    <property type="molecule type" value="Genomic_DNA"/>
</dbReference>
<keyword evidence="1" id="KW-0812">Transmembrane</keyword>
<keyword evidence="1" id="KW-0472">Membrane</keyword>
<protein>
    <submittedName>
        <fullName evidence="2">Uncharacterized protein</fullName>
    </submittedName>
</protein>
<dbReference type="Proteomes" id="UP000712281">
    <property type="component" value="Unassembled WGS sequence"/>
</dbReference>
<evidence type="ECO:0000313" key="2">
    <source>
        <dbReference type="EMBL" id="KAF2538358.1"/>
    </source>
</evidence>